<evidence type="ECO:0000313" key="2">
    <source>
        <dbReference type="Proteomes" id="UP000316621"/>
    </source>
</evidence>
<gene>
    <name evidence="1" type="ORF">C5167_013017</name>
</gene>
<dbReference type="Gramene" id="RZC54161">
    <property type="protein sequence ID" value="RZC54161"/>
    <property type="gene ID" value="C5167_013017"/>
</dbReference>
<reference evidence="1 2" key="1">
    <citation type="journal article" date="2018" name="Science">
        <title>The opium poppy genome and morphinan production.</title>
        <authorList>
            <person name="Guo L."/>
            <person name="Winzer T."/>
            <person name="Yang X."/>
            <person name="Li Y."/>
            <person name="Ning Z."/>
            <person name="He Z."/>
            <person name="Teodor R."/>
            <person name="Lu Y."/>
            <person name="Bowser T.A."/>
            <person name="Graham I.A."/>
            <person name="Ye K."/>
        </authorList>
    </citation>
    <scope>NUCLEOTIDE SEQUENCE [LARGE SCALE GENOMIC DNA]</scope>
    <source>
        <strain evidence="2">cv. HN1</strain>
        <tissue evidence="1">Leaves</tissue>
    </source>
</reference>
<organism evidence="1 2">
    <name type="scientific">Papaver somniferum</name>
    <name type="common">Opium poppy</name>
    <dbReference type="NCBI Taxonomy" id="3469"/>
    <lineage>
        <taxon>Eukaryota</taxon>
        <taxon>Viridiplantae</taxon>
        <taxon>Streptophyta</taxon>
        <taxon>Embryophyta</taxon>
        <taxon>Tracheophyta</taxon>
        <taxon>Spermatophyta</taxon>
        <taxon>Magnoliopsida</taxon>
        <taxon>Ranunculales</taxon>
        <taxon>Papaveraceae</taxon>
        <taxon>Papaveroideae</taxon>
        <taxon>Papaver</taxon>
    </lineage>
</organism>
<proteinExistence type="predicted"/>
<keyword evidence="2" id="KW-1185">Reference proteome</keyword>
<protein>
    <submittedName>
        <fullName evidence="1">Uncharacterized protein</fullName>
    </submittedName>
</protein>
<dbReference type="STRING" id="3469.A0A4Y7J2I5"/>
<sequence>MFLDLHSFLSKSKLRCRDDENCHQQVDLKIQQQKIEKDKSKNKNNRISLKQTIFKSRMLIWKKIRLEIKDVVRFMEDILKFQLTAGIPNMRWFGVEMDYNILIMDLLGPSLEDLSNFCSRKLS</sequence>
<dbReference type="AlphaFoldDB" id="A0A4Y7J2I5"/>
<accession>A0A4Y7J2I5</accession>
<dbReference type="Proteomes" id="UP000316621">
    <property type="component" value="Chromosome 3"/>
</dbReference>
<name>A0A4Y7J2I5_PAPSO</name>
<evidence type="ECO:0000313" key="1">
    <source>
        <dbReference type="EMBL" id="RZC54161.1"/>
    </source>
</evidence>
<dbReference type="EMBL" id="CM010717">
    <property type="protein sequence ID" value="RZC54161.1"/>
    <property type="molecule type" value="Genomic_DNA"/>
</dbReference>
<dbReference type="Gene3D" id="3.30.200.20">
    <property type="entry name" value="Phosphorylase Kinase, domain 1"/>
    <property type="match status" value="1"/>
</dbReference>